<dbReference type="EMBL" id="CABIJS010000264">
    <property type="protein sequence ID" value="VUZ48059.1"/>
    <property type="molecule type" value="Genomic_DNA"/>
</dbReference>
<evidence type="ECO:0000313" key="2">
    <source>
        <dbReference type="EMBL" id="VUZ48059.1"/>
    </source>
</evidence>
<gene>
    <name evidence="4" type="ORF">WMSIL1_LOCUS13201</name>
    <name evidence="3" type="ORF">WMSIL1_LOCUS13208</name>
    <name evidence="2" type="ORF">WMSIL1_LOCUS7478</name>
</gene>
<sequence length="105" mass="11489">MFFLPKLRLKSLVMFPTLSTTTVSLNSSKNSTPSPIVPVSPTVLPKTTPVEAASDETKLHTLIKDQGEIFPSDQCYEAICNYTAITLLNSLCPLEAPLRQTGNHK</sequence>
<dbReference type="EMBL" id="CABIJS010000691">
    <property type="protein sequence ID" value="VUZ55325.1"/>
    <property type="molecule type" value="Genomic_DNA"/>
</dbReference>
<keyword evidence="5" id="KW-1185">Reference proteome</keyword>
<feature type="region of interest" description="Disordered" evidence="1">
    <location>
        <begin position="24"/>
        <end position="43"/>
    </location>
</feature>
<dbReference type="EMBL" id="CABIJS010000691">
    <property type="protein sequence ID" value="VUZ55323.1"/>
    <property type="molecule type" value="Genomic_DNA"/>
</dbReference>
<name>A0A564Z8I4_HYMDI</name>
<organism evidence="3 5">
    <name type="scientific">Hymenolepis diminuta</name>
    <name type="common">Rat tapeworm</name>
    <dbReference type="NCBI Taxonomy" id="6216"/>
    <lineage>
        <taxon>Eukaryota</taxon>
        <taxon>Metazoa</taxon>
        <taxon>Spiralia</taxon>
        <taxon>Lophotrochozoa</taxon>
        <taxon>Platyhelminthes</taxon>
        <taxon>Cestoda</taxon>
        <taxon>Eucestoda</taxon>
        <taxon>Cyclophyllidea</taxon>
        <taxon>Hymenolepididae</taxon>
        <taxon>Hymenolepis</taxon>
    </lineage>
</organism>
<reference evidence="3 5" key="1">
    <citation type="submission" date="2019-07" db="EMBL/GenBank/DDBJ databases">
        <authorList>
            <person name="Jastrzebski P J."/>
            <person name="Paukszto L."/>
            <person name="Jastrzebski P J."/>
        </authorList>
    </citation>
    <scope>NUCLEOTIDE SEQUENCE [LARGE SCALE GENOMIC DNA]</scope>
    <source>
        <strain evidence="3 5">WMS-il1</strain>
    </source>
</reference>
<proteinExistence type="predicted"/>
<protein>
    <submittedName>
        <fullName evidence="3">Uncharacterized protein</fullName>
    </submittedName>
</protein>
<dbReference type="AlphaFoldDB" id="A0A564Z8I4"/>
<evidence type="ECO:0000313" key="5">
    <source>
        <dbReference type="Proteomes" id="UP000321570"/>
    </source>
</evidence>
<evidence type="ECO:0000256" key="1">
    <source>
        <dbReference type="SAM" id="MobiDB-lite"/>
    </source>
</evidence>
<dbReference type="Proteomes" id="UP000321570">
    <property type="component" value="Unassembled WGS sequence"/>
</dbReference>
<accession>A0A564Z8I4</accession>
<evidence type="ECO:0000313" key="4">
    <source>
        <dbReference type="EMBL" id="VUZ55325.1"/>
    </source>
</evidence>
<evidence type="ECO:0000313" key="3">
    <source>
        <dbReference type="EMBL" id="VUZ55323.1"/>
    </source>
</evidence>